<evidence type="ECO:0000313" key="2">
    <source>
        <dbReference type="EMBL" id="QIR06200.1"/>
    </source>
</evidence>
<keyword evidence="1" id="KW-0472">Membrane</keyword>
<evidence type="ECO:0000313" key="3">
    <source>
        <dbReference type="Proteomes" id="UP000501408"/>
    </source>
</evidence>
<keyword evidence="1" id="KW-1133">Transmembrane helix</keyword>
<organism evidence="2 3">
    <name type="scientific">Salinivibrio costicola</name>
    <name type="common">Vibrio costicola</name>
    <dbReference type="NCBI Taxonomy" id="51367"/>
    <lineage>
        <taxon>Bacteria</taxon>
        <taxon>Pseudomonadati</taxon>
        <taxon>Pseudomonadota</taxon>
        <taxon>Gammaproteobacteria</taxon>
        <taxon>Vibrionales</taxon>
        <taxon>Vibrionaceae</taxon>
        <taxon>Salinivibrio</taxon>
    </lineage>
</organism>
<keyword evidence="1" id="KW-0812">Transmembrane</keyword>
<dbReference type="EMBL" id="CP050266">
    <property type="protein sequence ID" value="QIR06200.1"/>
    <property type="molecule type" value="Genomic_DNA"/>
</dbReference>
<evidence type="ECO:0000256" key="1">
    <source>
        <dbReference type="SAM" id="Phobius"/>
    </source>
</evidence>
<name>A0ABX6K7N9_SALCS</name>
<gene>
    <name evidence="2" type="ORF">HBA18_07310</name>
</gene>
<proteinExistence type="predicted"/>
<dbReference type="Proteomes" id="UP000501408">
    <property type="component" value="Chromosome 1"/>
</dbReference>
<dbReference type="RefSeq" id="WP_167314432.1">
    <property type="nucleotide sequence ID" value="NZ_CP050266.1"/>
</dbReference>
<accession>A0ABX6K7N9</accession>
<keyword evidence="3" id="KW-1185">Reference proteome</keyword>
<sequence length="173" mass="19806">MEKFFTFFDHPFFSVMGGLFTLLSVFGLFCTLFYVIRGFVPVWYRIGKGLSQRKIAIFATDKYEDLKSVILDSGLFKEKNIVKIDKDCLKKAESYSFYVVHYSSVDSAAFDEIIQLKKDNTAMIVYAPTCDGKINDSDMNKIDSQRNAVVTNFRGRLLNDIVVSMISTSHQIR</sequence>
<evidence type="ECO:0008006" key="4">
    <source>
        <dbReference type="Google" id="ProtNLM"/>
    </source>
</evidence>
<feature type="transmembrane region" description="Helical" evidence="1">
    <location>
        <begin position="12"/>
        <end position="36"/>
    </location>
</feature>
<reference evidence="2 3" key="1">
    <citation type="submission" date="2020-03" db="EMBL/GenBank/DDBJ databases">
        <title>Genome mining reveals the biosynthetic pathways of PHA and ectoines of the halophilic strain Salinivibrio costicola M318 isolated from fermented shrimp paste.</title>
        <authorList>
            <person name="Doan T.V."/>
            <person name="Tran L.T."/>
            <person name="Trieu T.A."/>
            <person name="Nguyen Q.V."/>
            <person name="Quach T.N."/>
            <person name="Phi T.Q."/>
            <person name="Kumar S."/>
        </authorList>
    </citation>
    <scope>NUCLEOTIDE SEQUENCE [LARGE SCALE GENOMIC DNA]</scope>
    <source>
        <strain evidence="2 3">M318</strain>
    </source>
</reference>
<protein>
    <recommendedName>
        <fullName evidence="4">DUF2726 domain-containing protein</fullName>
    </recommendedName>
</protein>